<keyword evidence="4" id="KW-1185">Reference proteome</keyword>
<comment type="caution">
    <text evidence="3">The sequence shown here is derived from an EMBL/GenBank/DDBJ whole genome shotgun (WGS) entry which is preliminary data.</text>
</comment>
<dbReference type="AlphaFoldDB" id="A0A4Y2ADN9"/>
<feature type="compositionally biased region" description="Basic and acidic residues" evidence="1">
    <location>
        <begin position="65"/>
        <end position="79"/>
    </location>
</feature>
<dbReference type="EMBL" id="BGPR01000012">
    <property type="protein sequence ID" value="GBL77356.1"/>
    <property type="molecule type" value="Genomic_DNA"/>
</dbReference>
<feature type="region of interest" description="Disordered" evidence="1">
    <location>
        <begin position="131"/>
        <end position="150"/>
    </location>
</feature>
<gene>
    <name evidence="3" type="ORF">AVEN_41776_2</name>
</gene>
<feature type="chain" id="PRO_5021252202" evidence="2">
    <location>
        <begin position="26"/>
        <end position="150"/>
    </location>
</feature>
<feature type="signal peptide" evidence="2">
    <location>
        <begin position="1"/>
        <end position="25"/>
    </location>
</feature>
<feature type="region of interest" description="Disordered" evidence="1">
    <location>
        <begin position="65"/>
        <end position="122"/>
    </location>
</feature>
<reference evidence="3 4" key="1">
    <citation type="journal article" date="2019" name="Sci. Rep.">
        <title>Orb-weaving spider Araneus ventricosus genome elucidates the spidroin gene catalogue.</title>
        <authorList>
            <person name="Kono N."/>
            <person name="Nakamura H."/>
            <person name="Ohtoshi R."/>
            <person name="Moran D.A.P."/>
            <person name="Shinohara A."/>
            <person name="Yoshida Y."/>
            <person name="Fujiwara M."/>
            <person name="Mori M."/>
            <person name="Tomita M."/>
            <person name="Arakawa K."/>
        </authorList>
    </citation>
    <scope>NUCLEOTIDE SEQUENCE [LARGE SCALE GENOMIC DNA]</scope>
</reference>
<protein>
    <submittedName>
        <fullName evidence="3">Uncharacterized protein</fullName>
    </submittedName>
</protein>
<evidence type="ECO:0000313" key="3">
    <source>
        <dbReference type="EMBL" id="GBL77356.1"/>
    </source>
</evidence>
<dbReference type="OrthoDB" id="10679130at2759"/>
<dbReference type="Proteomes" id="UP000499080">
    <property type="component" value="Unassembled WGS sequence"/>
</dbReference>
<sequence>MALAGSVTVLTLCMVLFSVVWEVHTQYGAVAQVGINVDAPTNDDNTLDRKVLYIRFPVRPIVKLKSKERIPPPKSEPTKPPKPRSKKALIPDGGTAQEEDRSIRINPGQSKKRQREKKRCPCEISSELPRSRWRRKEKRKRHRCPCEDHW</sequence>
<evidence type="ECO:0000256" key="2">
    <source>
        <dbReference type="SAM" id="SignalP"/>
    </source>
</evidence>
<evidence type="ECO:0000313" key="4">
    <source>
        <dbReference type="Proteomes" id="UP000499080"/>
    </source>
</evidence>
<keyword evidence="2" id="KW-0732">Signal</keyword>
<feature type="compositionally biased region" description="Basic residues" evidence="1">
    <location>
        <begin position="131"/>
        <end position="143"/>
    </location>
</feature>
<organism evidence="3 4">
    <name type="scientific">Araneus ventricosus</name>
    <name type="common">Orbweaver spider</name>
    <name type="synonym">Epeira ventricosa</name>
    <dbReference type="NCBI Taxonomy" id="182803"/>
    <lineage>
        <taxon>Eukaryota</taxon>
        <taxon>Metazoa</taxon>
        <taxon>Ecdysozoa</taxon>
        <taxon>Arthropoda</taxon>
        <taxon>Chelicerata</taxon>
        <taxon>Arachnida</taxon>
        <taxon>Araneae</taxon>
        <taxon>Araneomorphae</taxon>
        <taxon>Entelegynae</taxon>
        <taxon>Araneoidea</taxon>
        <taxon>Araneidae</taxon>
        <taxon>Araneus</taxon>
    </lineage>
</organism>
<name>A0A4Y2ADN9_ARAVE</name>
<accession>A0A4Y2ADN9</accession>
<proteinExistence type="predicted"/>
<evidence type="ECO:0000256" key="1">
    <source>
        <dbReference type="SAM" id="MobiDB-lite"/>
    </source>
</evidence>